<dbReference type="VEuPathDB" id="PlasmoDB:POWCR01_000172700"/>
<reference evidence="1 2" key="1">
    <citation type="submission" date="2016-06" db="EMBL/GenBank/DDBJ databases">
        <authorList>
            <consortium name="Pathogen Informatics"/>
        </authorList>
    </citation>
    <scope>NUCLEOTIDE SEQUENCE [LARGE SCALE GENOMIC DNA]</scope>
</reference>
<dbReference type="VEuPathDB" id="PlasmoDB:PocGH01_00055500"/>
<dbReference type="EMBL" id="FLRJ01000596">
    <property type="protein sequence ID" value="SBT73997.1"/>
    <property type="molecule type" value="Genomic_DNA"/>
</dbReference>
<proteinExistence type="predicted"/>
<dbReference type="Proteomes" id="UP000243200">
    <property type="component" value="Unassembled WGS sequence"/>
</dbReference>
<sequence length="354" mass="40771">IIKICPYSSQDFEMTKIISEKDLPSIKFDKDEKDRIHYNTLESYIKSKPEDVKIEEWITQFKTHMEKYLMEPTSEFLLNKDKRCRDFQYLIFDIKQIILNLNKGELGKGYMLKRQIELFHDDIFTRLPFTCNKIHIIHKSNMKNLDDFCEDSAFIEGNLNDIQNSVHCENIVTNMSTRKDNLMILRTQDERKDIFTKINDKCSTKILDTIYPSIDCNSGDKSASEHGAPAARINQVDNGKASERLITQTTSFGQLKNGETELLTMPTESETDKSSSSNTVGLVSLPILGISALSILLYKYTPLGSKIYAHFQNKDIPINEGYEATDQMLFNISNSNDMYSESMKYNISYQTLQS</sequence>
<name>A0A1C3KJC4_PLAOA</name>
<dbReference type="OrthoDB" id="10297656at2759"/>
<gene>
    <name evidence="1" type="primary">PowCR01_000172700</name>
    <name evidence="1" type="ORF">POWCR01_000172700</name>
</gene>
<protein>
    <submittedName>
        <fullName evidence="1">PIR protein</fullName>
    </submittedName>
</protein>
<accession>A0A1C3KJC4</accession>
<evidence type="ECO:0000313" key="2">
    <source>
        <dbReference type="Proteomes" id="UP000243200"/>
    </source>
</evidence>
<feature type="non-terminal residue" evidence="1">
    <location>
        <position position="1"/>
    </location>
</feature>
<organism evidence="1 2">
    <name type="scientific">Plasmodium ovale</name>
    <name type="common">malaria parasite P. ovale</name>
    <dbReference type="NCBI Taxonomy" id="36330"/>
    <lineage>
        <taxon>Eukaryota</taxon>
        <taxon>Sar</taxon>
        <taxon>Alveolata</taxon>
        <taxon>Apicomplexa</taxon>
        <taxon>Aconoidasida</taxon>
        <taxon>Haemosporida</taxon>
        <taxon>Plasmodiidae</taxon>
        <taxon>Plasmodium</taxon>
        <taxon>Plasmodium (Plasmodium)</taxon>
    </lineage>
</organism>
<dbReference type="AlphaFoldDB" id="A0A1C3KJC4"/>
<evidence type="ECO:0000313" key="1">
    <source>
        <dbReference type="EMBL" id="SBT73997.1"/>
    </source>
</evidence>